<evidence type="ECO:0000259" key="2">
    <source>
        <dbReference type="Pfam" id="PF24125"/>
    </source>
</evidence>
<feature type="region of interest" description="Disordered" evidence="1">
    <location>
        <begin position="261"/>
        <end position="305"/>
    </location>
</feature>
<organism evidence="3 4">
    <name type="scientific">Neptuniibacter caesariensis</name>
    <dbReference type="NCBI Taxonomy" id="207954"/>
    <lineage>
        <taxon>Bacteria</taxon>
        <taxon>Pseudomonadati</taxon>
        <taxon>Pseudomonadota</taxon>
        <taxon>Gammaproteobacteria</taxon>
        <taxon>Oceanospirillales</taxon>
        <taxon>Oceanospirillaceae</taxon>
        <taxon>Neptuniibacter</taxon>
    </lineage>
</organism>
<evidence type="ECO:0000313" key="4">
    <source>
        <dbReference type="Proteomes" id="UP000243469"/>
    </source>
</evidence>
<dbReference type="Proteomes" id="UP000243469">
    <property type="component" value="Unassembled WGS sequence"/>
</dbReference>
<sequence>MADNGISSSELLLNNLHDHQVVRLEGSQNWLEDTVNQVKDFHPDWHEITGDLTLDRVQGQLGALLGVGADGAAIQKVLKQRLENEQKLLLIVNADRVDESALTYVLGLPSICNETGSSVTVLLLTTPALLSALKSSAVLAGKLDGYYQEEAAAPSGIKAFGLLSIVAGVCVLAASGWYVMQNNGATAPVVEQPVSSIRDSEGSRETKASVASATAKSVVSKPGATIPEMTITSDTKENAEKASGAELSSDRQLLAELSATVEQAENRNSPSVSNTLEEPRTVPDKQDSASAEISRSEMPRSEMSRSKKVPVFSVVSAKAGDSTAQVVAEVTAKQAYPSAARLNNEAEVQKVFRVWSKAWAEQDWENYIGSYLQNTTLYGVKMSVNEWRAFRKDRLLSPAWIKLQFGEPKYTRLNSHWYRVEFYQRFEKPGYADETTKRLELTLTRGGWKIASEAAQGTVVLKRGQ</sequence>
<dbReference type="Pfam" id="PF24125">
    <property type="entry name" value="Cds6_C"/>
    <property type="match status" value="1"/>
</dbReference>
<proteinExistence type="predicted"/>
<dbReference type="InterPro" id="IPR032710">
    <property type="entry name" value="NTF2-like_dom_sf"/>
</dbReference>
<evidence type="ECO:0000256" key="1">
    <source>
        <dbReference type="SAM" id="MobiDB-lite"/>
    </source>
</evidence>
<dbReference type="EMBL" id="PDSH01000020">
    <property type="protein sequence ID" value="PIE23653.1"/>
    <property type="molecule type" value="Genomic_DNA"/>
</dbReference>
<feature type="compositionally biased region" description="Polar residues" evidence="1">
    <location>
        <begin position="261"/>
        <end position="276"/>
    </location>
</feature>
<dbReference type="SUPFAM" id="SSF54427">
    <property type="entry name" value="NTF2-like"/>
    <property type="match status" value="1"/>
</dbReference>
<name>A0A2G6JJR2_NEPCE</name>
<dbReference type="InterPro" id="IPR056203">
    <property type="entry name" value="Cds6_C"/>
</dbReference>
<accession>A0A2G6JJR2</accession>
<evidence type="ECO:0000313" key="3">
    <source>
        <dbReference type="EMBL" id="PIE23653.1"/>
    </source>
</evidence>
<feature type="compositionally biased region" description="Basic and acidic residues" evidence="1">
    <location>
        <begin position="294"/>
        <end position="305"/>
    </location>
</feature>
<comment type="caution">
    <text evidence="3">The sequence shown here is derived from an EMBL/GenBank/DDBJ whole genome shotgun (WGS) entry which is preliminary data.</text>
</comment>
<feature type="compositionally biased region" description="Basic and acidic residues" evidence="1">
    <location>
        <begin position="277"/>
        <end position="287"/>
    </location>
</feature>
<reference evidence="3 4" key="1">
    <citation type="submission" date="2017-10" db="EMBL/GenBank/DDBJ databases">
        <title>Novel microbial diversity and functional potential in the marine mammal oral microbiome.</title>
        <authorList>
            <person name="Dudek N.K."/>
            <person name="Sun C.L."/>
            <person name="Burstein D."/>
            <person name="Kantor R.S."/>
            <person name="Aliaga Goltsman D.S."/>
            <person name="Bik E.M."/>
            <person name="Thomas B.C."/>
            <person name="Banfield J.F."/>
            <person name="Relman D.A."/>
        </authorList>
    </citation>
    <scope>NUCLEOTIDE SEQUENCE [LARGE SCALE GENOMIC DNA]</scope>
    <source>
        <strain evidence="3">DOLJORAL78_47_21</strain>
    </source>
</reference>
<feature type="domain" description="Cds6 C-terminal" evidence="2">
    <location>
        <begin position="349"/>
        <end position="453"/>
    </location>
</feature>
<protein>
    <recommendedName>
        <fullName evidence="2">Cds6 C-terminal domain-containing protein</fullName>
    </recommendedName>
</protein>
<dbReference type="AlphaFoldDB" id="A0A2G6JJR2"/>
<gene>
    <name evidence="3" type="ORF">CSA60_04355</name>
</gene>